<dbReference type="EnsemblPlants" id="HORVU.MOREX.r3.1HG0058990.1">
    <property type="protein sequence ID" value="HORVU.MOREX.r3.1HG0058990.1"/>
    <property type="gene ID" value="HORVU.MOREX.r3.1HG0058990"/>
</dbReference>
<dbReference type="KEGG" id="hvg:123411916"/>
<organism evidence="2 3">
    <name type="scientific">Hordeum vulgare subsp. vulgare</name>
    <name type="common">Domesticated barley</name>
    <dbReference type="NCBI Taxonomy" id="112509"/>
    <lineage>
        <taxon>Eukaryota</taxon>
        <taxon>Viridiplantae</taxon>
        <taxon>Streptophyta</taxon>
        <taxon>Embryophyta</taxon>
        <taxon>Tracheophyta</taxon>
        <taxon>Spermatophyta</taxon>
        <taxon>Magnoliopsida</taxon>
        <taxon>Liliopsida</taxon>
        <taxon>Poales</taxon>
        <taxon>Poaceae</taxon>
        <taxon>BOP clade</taxon>
        <taxon>Pooideae</taxon>
        <taxon>Triticodae</taxon>
        <taxon>Triticeae</taxon>
        <taxon>Hordeinae</taxon>
        <taxon>Hordeum</taxon>
    </lineage>
</organism>
<name>A0A8I6WJF8_HORVV</name>
<dbReference type="OrthoDB" id="607670at2759"/>
<keyword evidence="3" id="KW-1185">Reference proteome</keyword>
<evidence type="ECO:0000313" key="3">
    <source>
        <dbReference type="Proteomes" id="UP000011116"/>
    </source>
</evidence>
<reference evidence="2" key="3">
    <citation type="submission" date="2022-01" db="UniProtKB">
        <authorList>
            <consortium name="EnsemblPlants"/>
        </authorList>
    </citation>
    <scope>IDENTIFICATION</scope>
    <source>
        <strain evidence="2">subsp. vulgare</strain>
    </source>
</reference>
<dbReference type="AlphaFoldDB" id="A0A8I6WJF8"/>
<reference evidence="3" key="1">
    <citation type="journal article" date="2012" name="Nature">
        <title>A physical, genetic and functional sequence assembly of the barley genome.</title>
        <authorList>
            <consortium name="The International Barley Genome Sequencing Consortium"/>
            <person name="Mayer K.F."/>
            <person name="Waugh R."/>
            <person name="Brown J.W."/>
            <person name="Schulman A."/>
            <person name="Langridge P."/>
            <person name="Platzer M."/>
            <person name="Fincher G.B."/>
            <person name="Muehlbauer G.J."/>
            <person name="Sato K."/>
            <person name="Close T.J."/>
            <person name="Wise R.P."/>
            <person name="Stein N."/>
        </authorList>
    </citation>
    <scope>NUCLEOTIDE SEQUENCE [LARGE SCALE GENOMIC DNA]</scope>
    <source>
        <strain evidence="3">cv. Morex</strain>
    </source>
</reference>
<dbReference type="SMR" id="A0A8I6WJF8"/>
<reference evidence="2" key="2">
    <citation type="submission" date="2020-10" db="EMBL/GenBank/DDBJ databases">
        <authorList>
            <person name="Scholz U."/>
            <person name="Mascher M."/>
            <person name="Fiebig A."/>
        </authorList>
    </citation>
    <scope>NUCLEOTIDE SEQUENCE [LARGE SCALE GENOMIC DNA]</scope>
    <source>
        <strain evidence="2">cv. Morex</strain>
    </source>
</reference>
<dbReference type="GeneID" id="123411916"/>
<dbReference type="RefSeq" id="XP_044960809.1">
    <property type="nucleotide sequence ID" value="XM_045104874.1"/>
</dbReference>
<dbReference type="Gramene" id="HORVU.MOREX.r3.1HG0058990.1">
    <property type="protein sequence ID" value="HORVU.MOREX.r3.1HG0058990.1"/>
    <property type="gene ID" value="HORVU.MOREX.r3.1HG0058990"/>
</dbReference>
<gene>
    <name evidence="2" type="primary">LOC123411916</name>
</gene>
<protein>
    <submittedName>
        <fullName evidence="2">Uncharacterized protein</fullName>
    </submittedName>
</protein>
<proteinExistence type="predicted"/>
<dbReference type="Proteomes" id="UP000011116">
    <property type="component" value="Chromosome 1H"/>
</dbReference>
<dbReference type="Gramene" id="HORVU.MOREX.r2.1HG0046720.1">
    <property type="protein sequence ID" value="HORVU.MOREX.r2.1HG0046720.1"/>
    <property type="gene ID" value="HORVU.MOREX.r2.1HG0046720"/>
</dbReference>
<evidence type="ECO:0000256" key="1">
    <source>
        <dbReference type="SAM" id="MobiDB-lite"/>
    </source>
</evidence>
<accession>A0A8I6WJF8</accession>
<feature type="region of interest" description="Disordered" evidence="1">
    <location>
        <begin position="271"/>
        <end position="295"/>
    </location>
</feature>
<feature type="region of interest" description="Disordered" evidence="1">
    <location>
        <begin position="143"/>
        <end position="162"/>
    </location>
</feature>
<sequence length="564" mass="61932">MMGSSGSGNGSRHLDPGRVHELVIRHKPYDLIYYLNSIPGAPEDPHCRQIKHVAETLLLLMRRGSDPGGKTVTVDLARNAWLNATQSRLFSTQVVGGPSNFTSDAGYNMHPHNSSSYSGRMLTNEPGSNELRHAAMHNQLSASNPRNHTATFPPKQANSTDGLRDTAMQNQLSASYSWNHTTTFPQLQLNSNDVMLDETSAFNTGTHASAYVPSGDNYTLGHNMHPHDSSSYSGRMLTNGPASNGLRDTAMHNQLSASYSRNPTTTFPQLQLNSNDGHNMRPHNSSSYSGRMSTNEPCSNGIEVRDAAMHNQLHASSSRNHTATFPPVQANSNDVMLDETSAFNSRNHASAYVPLRDNPTLAQAFNELLHNIFLPQKHGTRAVGPLWLAHPGSEQNRKVLPTVDIKGKRPASMKVTTLRLNVASFVAEDGVNSAAGVLIRNGSTAQFISASCFSPILRRDPALLLAAACCKGIKIALSYQPASITVESHQLRLLNPLYASLDQLPDVVQLKEFLSERYPHFVVRDIPEESNLAACKLALNVLHLRESYMFFNDPPEWLVPYLDQ</sequence>
<evidence type="ECO:0000313" key="2">
    <source>
        <dbReference type="EnsemblPlants" id="HORVU.MOREX.r3.1HG0058990.1"/>
    </source>
</evidence>